<name>A0ABR8WGI9_9BACL</name>
<comment type="caution">
    <text evidence="1">The sequence shown here is derived from an EMBL/GenBank/DDBJ whole genome shotgun (WGS) entry which is preliminary data.</text>
</comment>
<dbReference type="Proteomes" id="UP000658980">
    <property type="component" value="Unassembled WGS sequence"/>
</dbReference>
<accession>A0ABR8WGI9</accession>
<proteinExistence type="predicted"/>
<protein>
    <submittedName>
        <fullName evidence="1">Uncharacterized protein</fullName>
    </submittedName>
</protein>
<dbReference type="EMBL" id="JACSPU010000005">
    <property type="protein sequence ID" value="MBD8016115.1"/>
    <property type="molecule type" value="Genomic_DNA"/>
</dbReference>
<sequence length="198" mass="22232">MSFLLTGRRLLSLSTPLIVTVLFVNGCQDALGISNSDPISEEGSGEEVDLEPQSDWDHYEKHTKPEIERIREQFNQSWQDHFEPYVSDLSADKADVLMEELEEFEAEYGEVRLALGSLEFKGTIEEVQTLNAYRGSMLDAVNNRLRAADEVQYGAAHKVEDGDISWDLARAEVEASHASVVEADEFLSIFESGVLLFE</sequence>
<gene>
    <name evidence="1" type="ORF">H9630_14895</name>
</gene>
<evidence type="ECO:0000313" key="2">
    <source>
        <dbReference type="Proteomes" id="UP000658980"/>
    </source>
</evidence>
<dbReference type="RefSeq" id="WP_191716289.1">
    <property type="nucleotide sequence ID" value="NZ_JACSPU010000005.1"/>
</dbReference>
<evidence type="ECO:0000313" key="1">
    <source>
        <dbReference type="EMBL" id="MBD8016115.1"/>
    </source>
</evidence>
<reference evidence="1 2" key="1">
    <citation type="submission" date="2020-08" db="EMBL/GenBank/DDBJ databases">
        <title>A Genomic Blueprint of the Chicken Gut Microbiome.</title>
        <authorList>
            <person name="Gilroy R."/>
            <person name="Ravi A."/>
            <person name="Getino M."/>
            <person name="Pursley I."/>
            <person name="Horton D.L."/>
            <person name="Alikhan N.-F."/>
            <person name="Baker D."/>
            <person name="Gharbi K."/>
            <person name="Hall N."/>
            <person name="Watson M."/>
            <person name="Adriaenssens E.M."/>
            <person name="Foster-Nyarko E."/>
            <person name="Jarju S."/>
            <person name="Secka A."/>
            <person name="Antonio M."/>
            <person name="Oren A."/>
            <person name="Chaudhuri R."/>
            <person name="La Ragione R.M."/>
            <person name="Hildebrand F."/>
            <person name="Pallen M.J."/>
        </authorList>
    </citation>
    <scope>NUCLEOTIDE SEQUENCE [LARGE SCALE GENOMIC DNA]</scope>
    <source>
        <strain evidence="1 2">Sa1BUA13</strain>
    </source>
</reference>
<organism evidence="1 2">
    <name type="scientific">Planococcus wigleyi</name>
    <dbReference type="NCBI Taxonomy" id="2762216"/>
    <lineage>
        <taxon>Bacteria</taxon>
        <taxon>Bacillati</taxon>
        <taxon>Bacillota</taxon>
        <taxon>Bacilli</taxon>
        <taxon>Bacillales</taxon>
        <taxon>Caryophanaceae</taxon>
        <taxon>Planococcus</taxon>
    </lineage>
</organism>
<keyword evidence="2" id="KW-1185">Reference proteome</keyword>